<dbReference type="GO" id="GO:0016887">
    <property type="term" value="F:ATP hydrolysis activity"/>
    <property type="evidence" value="ECO:0007669"/>
    <property type="project" value="InterPro"/>
</dbReference>
<dbReference type="InterPro" id="IPR049945">
    <property type="entry name" value="AAA_22"/>
</dbReference>
<dbReference type="Gene3D" id="3.40.50.300">
    <property type="entry name" value="P-loop containing nucleotide triphosphate hydrolases"/>
    <property type="match status" value="1"/>
</dbReference>
<protein>
    <recommendedName>
        <fullName evidence="1">ORC1/DEAH AAA+ ATPase domain-containing protein</fullName>
    </recommendedName>
</protein>
<dbReference type="SUPFAM" id="SSF52540">
    <property type="entry name" value="P-loop containing nucleoside triphosphate hydrolases"/>
    <property type="match status" value="1"/>
</dbReference>
<organism evidence="2">
    <name type="scientific">Methylobacterium bullatum</name>
    <dbReference type="NCBI Taxonomy" id="570505"/>
    <lineage>
        <taxon>Bacteria</taxon>
        <taxon>Pseudomonadati</taxon>
        <taxon>Pseudomonadota</taxon>
        <taxon>Alphaproteobacteria</taxon>
        <taxon>Hyphomicrobiales</taxon>
        <taxon>Methylobacteriaceae</taxon>
        <taxon>Methylobacterium</taxon>
    </lineage>
</organism>
<evidence type="ECO:0000259" key="1">
    <source>
        <dbReference type="Pfam" id="PF13401"/>
    </source>
</evidence>
<reference evidence="2" key="1">
    <citation type="submission" date="2019-12" db="EMBL/GenBank/DDBJ databases">
        <authorList>
            <person name="Cremers G."/>
        </authorList>
    </citation>
    <scope>NUCLEOTIDE SEQUENCE</scope>
    <source>
        <strain evidence="2">Mbul2</strain>
    </source>
</reference>
<proteinExistence type="predicted"/>
<dbReference type="InterPro" id="IPR027417">
    <property type="entry name" value="P-loop_NTPase"/>
</dbReference>
<sequence length="354" mass="38893">MSKNEINLGPLTQMRSALGEDARHRSALMEKVRHVYLRMDRDAAVRASFERMMEDLSESRNLNAGDHPEERAARLEGNIVVVLGESGAGKTTAVRRLLSRHHLSPNYGQPEAHVVTVRVPCPCSVGELGKAVLRATGWELQRKATAPEIWAMVRSRIRSLGILVLHLDEVQDAHETLKADEKVKLRHLLRSLLVDEEYPIGLIISGQVQFEAFLRPDRSSVRRGWWHQFEPITAVSDGKAITEAVIALAKAAKLEVGHDAGPVLVPRLIHAGCCQLGITIEEIHNAIRAALKAGHGVLERRHFSDAFAARTGNLAPWNPYEAADFLAVDPTRVLARAPAPPSEEKSGTGKGGRA</sequence>
<dbReference type="AlphaFoldDB" id="A0A679KHN6"/>
<dbReference type="RefSeq" id="WP_339163618.1">
    <property type="nucleotide sequence ID" value="NZ_LR743511.1"/>
</dbReference>
<feature type="domain" description="ORC1/DEAH AAA+ ATPase" evidence="1">
    <location>
        <begin position="77"/>
        <end position="211"/>
    </location>
</feature>
<dbReference type="Pfam" id="PF13401">
    <property type="entry name" value="AAA_22"/>
    <property type="match status" value="1"/>
</dbReference>
<dbReference type="EMBL" id="LR743511">
    <property type="protein sequence ID" value="CAA2145169.1"/>
    <property type="molecule type" value="Genomic_DNA"/>
</dbReference>
<accession>A0A679KHN6</accession>
<name>A0A679KHN6_9HYPH</name>
<evidence type="ECO:0000313" key="2">
    <source>
        <dbReference type="EMBL" id="CAA2145169.1"/>
    </source>
</evidence>
<gene>
    <name evidence="2" type="ORF">MBLL_04291</name>
</gene>